<protein>
    <submittedName>
        <fullName evidence="1">Uncharacterized protein</fullName>
    </submittedName>
</protein>
<organism evidence="1 2">
    <name type="scientific">Brassica napus</name>
    <name type="common">Rape</name>
    <dbReference type="NCBI Taxonomy" id="3708"/>
    <lineage>
        <taxon>Eukaryota</taxon>
        <taxon>Viridiplantae</taxon>
        <taxon>Streptophyta</taxon>
        <taxon>Embryophyta</taxon>
        <taxon>Tracheophyta</taxon>
        <taxon>Spermatophyta</taxon>
        <taxon>Magnoliopsida</taxon>
        <taxon>eudicotyledons</taxon>
        <taxon>Gunneridae</taxon>
        <taxon>Pentapetalae</taxon>
        <taxon>rosids</taxon>
        <taxon>malvids</taxon>
        <taxon>Brassicales</taxon>
        <taxon>Brassicaceae</taxon>
        <taxon>Brassiceae</taxon>
        <taxon>Brassica</taxon>
    </lineage>
</organism>
<sequence>MLSPIYPSGMKCSFTPGKWRVFIQIMGGVSLLAPSALHREVSSFTCIICDNSNSIGVLSHAGNMLS</sequence>
<comment type="caution">
    <text evidence="1">The sequence shown here is derived from an EMBL/GenBank/DDBJ whole genome shotgun (WGS) entry which is preliminary data.</text>
</comment>
<dbReference type="EMBL" id="JAGKQM010000019">
    <property type="protein sequence ID" value="KAH0856463.1"/>
    <property type="molecule type" value="Genomic_DNA"/>
</dbReference>
<dbReference type="Proteomes" id="UP000824890">
    <property type="component" value="Unassembled WGS sequence"/>
</dbReference>
<accession>A0ABQ7XKI7</accession>
<proteinExistence type="predicted"/>
<evidence type="ECO:0000313" key="1">
    <source>
        <dbReference type="EMBL" id="KAH0856463.1"/>
    </source>
</evidence>
<gene>
    <name evidence="1" type="ORF">HID58_084724</name>
</gene>
<evidence type="ECO:0000313" key="2">
    <source>
        <dbReference type="Proteomes" id="UP000824890"/>
    </source>
</evidence>
<reference evidence="1 2" key="1">
    <citation type="submission" date="2021-05" db="EMBL/GenBank/DDBJ databases">
        <title>Genome Assembly of Synthetic Allotetraploid Brassica napus Reveals Homoeologous Exchanges between Subgenomes.</title>
        <authorList>
            <person name="Davis J.T."/>
        </authorList>
    </citation>
    <scope>NUCLEOTIDE SEQUENCE [LARGE SCALE GENOMIC DNA]</scope>
    <source>
        <strain evidence="2">cv. Da-Ae</strain>
        <tissue evidence="1">Seedling</tissue>
    </source>
</reference>
<name>A0ABQ7XKI7_BRANA</name>
<keyword evidence="2" id="KW-1185">Reference proteome</keyword>